<dbReference type="InterPro" id="IPR035985">
    <property type="entry name" value="Ubiquitin-activating_enz"/>
</dbReference>
<dbReference type="Gene3D" id="3.40.50.720">
    <property type="entry name" value="NAD(P)-binding Rossmann-like Domain"/>
    <property type="match status" value="1"/>
</dbReference>
<dbReference type="GO" id="GO:0008641">
    <property type="term" value="F:ubiquitin-like modifier activating enzyme activity"/>
    <property type="evidence" value="ECO:0007669"/>
    <property type="project" value="InterPro"/>
</dbReference>
<dbReference type="CDD" id="cd01483">
    <property type="entry name" value="E1_enzyme_family"/>
    <property type="match status" value="1"/>
</dbReference>
<dbReference type="GO" id="GO:0061503">
    <property type="term" value="F:tRNA threonylcarbamoyladenosine dehydratase"/>
    <property type="evidence" value="ECO:0007669"/>
    <property type="project" value="TreeGrafter"/>
</dbReference>
<reference evidence="2 3" key="1">
    <citation type="submission" date="2020-04" db="EMBL/GenBank/DDBJ databases">
        <title>MicrobeNet Type strains.</title>
        <authorList>
            <person name="Nicholson A.C."/>
        </authorList>
    </citation>
    <scope>NUCLEOTIDE SEQUENCE [LARGE SCALE GENOMIC DNA]</scope>
    <source>
        <strain evidence="2 3">ATCC BAA-14</strain>
    </source>
</reference>
<name>A0A846WS20_9ACTN</name>
<dbReference type="Pfam" id="PF00899">
    <property type="entry name" value="ThiF"/>
    <property type="match status" value="1"/>
</dbReference>
<gene>
    <name evidence="2" type="ORF">HGA05_22690</name>
</gene>
<dbReference type="InterPro" id="IPR045886">
    <property type="entry name" value="ThiF/MoeB/HesA"/>
</dbReference>
<dbReference type="EMBL" id="JAAXPC010000017">
    <property type="protein sequence ID" value="NKY04379.1"/>
    <property type="molecule type" value="Genomic_DNA"/>
</dbReference>
<accession>A0A846WS20</accession>
<comment type="caution">
    <text evidence="2">The sequence shown here is derived from an EMBL/GenBank/DDBJ whole genome shotgun (WGS) entry which is preliminary data.</text>
</comment>
<evidence type="ECO:0000313" key="2">
    <source>
        <dbReference type="EMBL" id="NKY04379.1"/>
    </source>
</evidence>
<dbReference type="GO" id="GO:0061504">
    <property type="term" value="P:cyclic threonylcarbamoyladenosine biosynthetic process"/>
    <property type="evidence" value="ECO:0007669"/>
    <property type="project" value="TreeGrafter"/>
</dbReference>
<protein>
    <recommendedName>
        <fullName evidence="1">THIF-type NAD/FAD binding fold domain-containing protein</fullName>
    </recommendedName>
</protein>
<evidence type="ECO:0000313" key="3">
    <source>
        <dbReference type="Proteomes" id="UP000563898"/>
    </source>
</evidence>
<dbReference type="AlphaFoldDB" id="A0A846WS20"/>
<dbReference type="PANTHER" id="PTHR43267:SF3">
    <property type="entry name" value="THIF PROTEIN"/>
    <property type="match status" value="1"/>
</dbReference>
<organism evidence="2 3">
    <name type="scientific">Gordonia polyisoprenivorans</name>
    <dbReference type="NCBI Taxonomy" id="84595"/>
    <lineage>
        <taxon>Bacteria</taxon>
        <taxon>Bacillati</taxon>
        <taxon>Actinomycetota</taxon>
        <taxon>Actinomycetes</taxon>
        <taxon>Mycobacteriales</taxon>
        <taxon>Gordoniaceae</taxon>
        <taxon>Gordonia</taxon>
    </lineage>
</organism>
<feature type="domain" description="THIF-type NAD/FAD binding fold" evidence="1">
    <location>
        <begin position="15"/>
        <end position="145"/>
    </location>
</feature>
<sequence>MNSVERARLVRHNPMIQPDEEQRWRETRVAIAGMGVGAGIALQLGLVGAGELRICDGDAIELSNLNRHPIATVEDIGCLKEDVVAHHLDALGVEVAVRDRIEEFAHAEEFVAGSSVVIEEVDQFPVKWWLRHSAKEHGVCLITATDLWDRVVIDVEDYAREPDWEPFHDLVSPSLSVGEAQLQLFGRHCSSQFLEAVKARRSGFPQFAPTAAVAAGLVAAFVRELVILRSDRYRSGRYFFDLRDVQEAR</sequence>
<dbReference type="PANTHER" id="PTHR43267">
    <property type="entry name" value="TRNA THREONYLCARBAMOYLADENOSINE DEHYDRATASE"/>
    <property type="match status" value="1"/>
</dbReference>
<dbReference type="Proteomes" id="UP000563898">
    <property type="component" value="Unassembled WGS sequence"/>
</dbReference>
<dbReference type="SUPFAM" id="SSF69572">
    <property type="entry name" value="Activating enzymes of the ubiquitin-like proteins"/>
    <property type="match status" value="1"/>
</dbReference>
<dbReference type="RefSeq" id="WP_006370021.1">
    <property type="nucleotide sequence ID" value="NZ_JAAXPC010000017.1"/>
</dbReference>
<evidence type="ECO:0000259" key="1">
    <source>
        <dbReference type="Pfam" id="PF00899"/>
    </source>
</evidence>
<proteinExistence type="predicted"/>
<dbReference type="InterPro" id="IPR000594">
    <property type="entry name" value="ThiF_NAD_FAD-bd"/>
</dbReference>